<keyword evidence="3" id="KW-1185">Reference proteome</keyword>
<dbReference type="RefSeq" id="WP_259426713.1">
    <property type="nucleotide sequence ID" value="NZ_JANWTC010000001.1"/>
</dbReference>
<organism evidence="2 3">
    <name type="scientific">Corynebacterium lemuris</name>
    <dbReference type="NCBI Taxonomy" id="1859292"/>
    <lineage>
        <taxon>Bacteria</taxon>
        <taxon>Bacillati</taxon>
        <taxon>Actinomycetota</taxon>
        <taxon>Actinomycetes</taxon>
        <taxon>Mycobacteriales</taxon>
        <taxon>Corynebacteriaceae</taxon>
        <taxon>Corynebacterium</taxon>
    </lineage>
</organism>
<name>A0ABT2FTY4_9CORY</name>
<feature type="domain" description="Fatty acid desaturase" evidence="1">
    <location>
        <begin position="69"/>
        <end position="335"/>
    </location>
</feature>
<proteinExistence type="predicted"/>
<evidence type="ECO:0000259" key="1">
    <source>
        <dbReference type="Pfam" id="PF00487"/>
    </source>
</evidence>
<gene>
    <name evidence="2" type="ORF">NYP18_03220</name>
</gene>
<dbReference type="CDD" id="cd03506">
    <property type="entry name" value="Delta6-FADS-like"/>
    <property type="match status" value="1"/>
</dbReference>
<dbReference type="EMBL" id="JANWTC010000001">
    <property type="protein sequence ID" value="MCS5478662.1"/>
    <property type="molecule type" value="Genomic_DNA"/>
</dbReference>
<dbReference type="Proteomes" id="UP001205965">
    <property type="component" value="Unassembled WGS sequence"/>
</dbReference>
<dbReference type="PANTHER" id="PTHR19353:SF19">
    <property type="entry name" value="DELTA(5) FATTY ACID DESATURASE C-RELATED"/>
    <property type="match status" value="1"/>
</dbReference>
<accession>A0ABT2FTY4</accession>
<dbReference type="InterPro" id="IPR005804">
    <property type="entry name" value="FA_desaturase_dom"/>
</dbReference>
<sequence length="439" mass="50010">MAIDNIKAYSHLTDEDIREIGSRLDAIKEEFEADLGEKDVRYIKGLIRTQRYIEIAGRGALLFSGKKPFWLAGVALLSLSKILENLEIGHNVMHGQWDWMNDPEIHSTTWEWDNVCPSSQWMHTHNFAHHKYTNILGMDTDVGYGVLRVTRDRKWSAMHAFQPLINVTLASLFQWAVGFYDVELGKLAAGRTTWKETAPKFWETARKAGTQGLRDYLLFPALSGPNFLHTVTANATANFIRSVWAYAVIFCGHFPDEAETFTKEQWKNETHDEWYLRQMLGSANFRGGKILTILSGNLNYQVEHHLFPDMPSNRLSEIGKRVEAICEEFDLPYNTDSFPAQLLKVQRTLLKLSLPNKLLAADRDNAPEVRSNAAFTKYPELEDKVWVGENEAGQRSGLRSGLDFLAKLRPSAKEAVLNFTGRTPEWRNRVAAPEPQKAV</sequence>
<dbReference type="Pfam" id="PF00487">
    <property type="entry name" value="FA_desaturase"/>
    <property type="match status" value="1"/>
</dbReference>
<evidence type="ECO:0000313" key="2">
    <source>
        <dbReference type="EMBL" id="MCS5478662.1"/>
    </source>
</evidence>
<dbReference type="InterPro" id="IPR012171">
    <property type="entry name" value="Fatty_acid_desaturase"/>
</dbReference>
<protein>
    <submittedName>
        <fullName evidence="2">Acyl-CoA desaturase</fullName>
    </submittedName>
</protein>
<comment type="caution">
    <text evidence="2">The sequence shown here is derived from an EMBL/GenBank/DDBJ whole genome shotgun (WGS) entry which is preliminary data.</text>
</comment>
<reference evidence="2 3" key="1">
    <citation type="submission" date="2022-08" db="EMBL/GenBank/DDBJ databases">
        <title>YIM 101645 draft genome.</title>
        <authorList>
            <person name="Chen X."/>
        </authorList>
    </citation>
    <scope>NUCLEOTIDE SEQUENCE [LARGE SCALE GENOMIC DNA]</scope>
    <source>
        <strain evidence="2 3">YIM 101645</strain>
    </source>
</reference>
<evidence type="ECO:0000313" key="3">
    <source>
        <dbReference type="Proteomes" id="UP001205965"/>
    </source>
</evidence>
<dbReference type="PANTHER" id="PTHR19353">
    <property type="entry name" value="FATTY ACID DESATURASE 2"/>
    <property type="match status" value="1"/>
</dbReference>